<keyword evidence="4" id="KW-1185">Reference proteome</keyword>
<dbReference type="AlphaFoldDB" id="A0A3B6DR68"/>
<reference evidence="3" key="1">
    <citation type="submission" date="2018-08" db="EMBL/GenBank/DDBJ databases">
        <authorList>
            <person name="Rossello M."/>
        </authorList>
    </citation>
    <scope>NUCLEOTIDE SEQUENCE [LARGE SCALE GENOMIC DNA]</scope>
    <source>
        <strain evidence="3">cv. Chinese Spring</strain>
    </source>
</reference>
<dbReference type="PANTHER" id="PTHR33065:SF179">
    <property type="entry name" value="DUF6598 DOMAIN-CONTAINING PROTEIN"/>
    <property type="match status" value="1"/>
</dbReference>
<dbReference type="Pfam" id="PF20241">
    <property type="entry name" value="DUF6598"/>
    <property type="match status" value="1"/>
</dbReference>
<feature type="domain" description="DUF6598" evidence="2">
    <location>
        <begin position="197"/>
        <end position="434"/>
    </location>
</feature>
<evidence type="ECO:0000256" key="1">
    <source>
        <dbReference type="SAM" id="MobiDB-lite"/>
    </source>
</evidence>
<name>A0A3B6DR68_WHEAT</name>
<dbReference type="EnsemblPlants" id="TraesCS2D02G570800.1">
    <property type="protein sequence ID" value="TraesCS2D02G570800.1"/>
    <property type="gene ID" value="TraesCS2D02G570800"/>
</dbReference>
<organism evidence="3">
    <name type="scientific">Triticum aestivum</name>
    <name type="common">Wheat</name>
    <dbReference type="NCBI Taxonomy" id="4565"/>
    <lineage>
        <taxon>Eukaryota</taxon>
        <taxon>Viridiplantae</taxon>
        <taxon>Streptophyta</taxon>
        <taxon>Embryophyta</taxon>
        <taxon>Tracheophyta</taxon>
        <taxon>Spermatophyta</taxon>
        <taxon>Magnoliopsida</taxon>
        <taxon>Liliopsida</taxon>
        <taxon>Poales</taxon>
        <taxon>Poaceae</taxon>
        <taxon>BOP clade</taxon>
        <taxon>Pooideae</taxon>
        <taxon>Triticodae</taxon>
        <taxon>Triticeae</taxon>
        <taxon>Triticinae</taxon>
        <taxon>Triticum</taxon>
    </lineage>
</organism>
<protein>
    <recommendedName>
        <fullName evidence="2">DUF6598 domain-containing protein</fullName>
    </recommendedName>
</protein>
<accession>A0A3B6DR68</accession>
<dbReference type="InterPro" id="IPR046533">
    <property type="entry name" value="DUF6598"/>
</dbReference>
<proteinExistence type="predicted"/>
<feature type="compositionally biased region" description="Basic and acidic residues" evidence="1">
    <location>
        <begin position="13"/>
        <end position="32"/>
    </location>
</feature>
<reference evidence="3" key="2">
    <citation type="submission" date="2018-10" db="UniProtKB">
        <authorList>
            <consortium name="EnsemblPlants"/>
        </authorList>
    </citation>
    <scope>IDENTIFICATION</scope>
</reference>
<evidence type="ECO:0000259" key="2">
    <source>
        <dbReference type="Pfam" id="PF20241"/>
    </source>
</evidence>
<evidence type="ECO:0000313" key="3">
    <source>
        <dbReference type="EnsemblPlants" id="TraesCS2D02G570800.1"/>
    </source>
</evidence>
<feature type="region of interest" description="Disordered" evidence="1">
    <location>
        <begin position="1"/>
        <end position="57"/>
    </location>
</feature>
<dbReference type="Proteomes" id="UP000019116">
    <property type="component" value="Chromosome 2D"/>
</dbReference>
<evidence type="ECO:0000313" key="4">
    <source>
        <dbReference type="Proteomes" id="UP000019116"/>
    </source>
</evidence>
<feature type="compositionally biased region" description="Polar residues" evidence="1">
    <location>
        <begin position="1"/>
        <end position="12"/>
    </location>
</feature>
<dbReference type="Gramene" id="TraesCS2D03G1333000.1">
    <property type="protein sequence ID" value="TraesCS2D03G1333000.1.CDS"/>
    <property type="gene ID" value="TraesCS2D03G1333000"/>
</dbReference>
<dbReference type="PANTHER" id="PTHR33065">
    <property type="entry name" value="OS07G0486400 PROTEIN"/>
    <property type="match status" value="1"/>
</dbReference>
<sequence>MDMESETVSPSGHKTETETETESPTRGEERIQNKFLGLGGPLPRHRTEEMHNTSSTTQQQINKAVDSAYLVDNADKALGFLIHETQRLRRRIQSRLSNSQDEDEIHRVPSDKLQKIRLMSTALLSILQLINTHISPPRNDKEDEIPWHLRFHDSGWESTWGSRPPAHGTFYDTTTWSPMQFTHTPAKFPYSSMVGRALQIYSIKIVNLNPNLDWPLHVYGVVAARDCFDHNRNILFHRSEANCQRDPFLHLIGPSRAIVAEDRVRFEVQLKMKYGAESKDTALFTSSYSYGFDRRCSTILIYSRCCMAELSLEGLTKAIQATIVGVRVVKGKWPCKYGCQVSCSLSPVVEEAIDSMPMEVVLLESRGKEMPARSDGYIHLSRNVVSVDTHSTLKVCIQAYSNAGSTPLQGHVNFPVQQCQVSKRKCSLGNSRVVEIIVAWSLLPMDELG</sequence>
<dbReference type="Gramene" id="TraesCS2D02G570800.1">
    <property type="protein sequence ID" value="TraesCS2D02G570800.1"/>
    <property type="gene ID" value="TraesCS2D02G570800"/>
</dbReference>